<protein>
    <submittedName>
        <fullName evidence="7">Preprotein translocase subunit TatB</fullName>
    </submittedName>
</protein>
<feature type="transmembrane region" description="Helical" evidence="6">
    <location>
        <begin position="557"/>
        <end position="575"/>
    </location>
</feature>
<evidence type="ECO:0000256" key="4">
    <source>
        <dbReference type="ARBA" id="ARBA00023136"/>
    </source>
</evidence>
<evidence type="ECO:0000313" key="7">
    <source>
        <dbReference type="EMBL" id="PZA16687.1"/>
    </source>
</evidence>
<keyword evidence="3 6" id="KW-1133">Transmembrane helix</keyword>
<feature type="transmembrane region" description="Helical" evidence="6">
    <location>
        <begin position="489"/>
        <end position="511"/>
    </location>
</feature>
<feature type="region of interest" description="Disordered" evidence="5">
    <location>
        <begin position="663"/>
        <end position="696"/>
    </location>
</feature>
<gene>
    <name evidence="7" type="ORF">DNK49_11325</name>
</gene>
<feature type="transmembrane region" description="Helical" evidence="6">
    <location>
        <begin position="582"/>
        <end position="602"/>
    </location>
</feature>
<feature type="transmembrane region" description="Helical" evidence="6">
    <location>
        <begin position="608"/>
        <end position="631"/>
    </location>
</feature>
<evidence type="ECO:0000256" key="6">
    <source>
        <dbReference type="SAM" id="Phobius"/>
    </source>
</evidence>
<dbReference type="RefSeq" id="WP_110524562.1">
    <property type="nucleotide sequence ID" value="NZ_QKOE01000006.1"/>
</dbReference>
<keyword evidence="4 6" id="KW-0472">Membrane</keyword>
<keyword evidence="2 6" id="KW-0812">Transmembrane</keyword>
<proteinExistence type="predicted"/>
<feature type="transmembrane region" description="Helical" evidence="6">
    <location>
        <begin position="442"/>
        <end position="468"/>
    </location>
</feature>
<dbReference type="PIRSF" id="PIRSF015380">
    <property type="entry name" value="Site-sp_rcmb"/>
    <property type="match status" value="1"/>
</dbReference>
<dbReference type="Proteomes" id="UP000248259">
    <property type="component" value="Unassembled WGS sequence"/>
</dbReference>
<dbReference type="EMBL" id="QKOE01000006">
    <property type="protein sequence ID" value="PZA16687.1"/>
    <property type="molecule type" value="Genomic_DNA"/>
</dbReference>
<reference evidence="7 8" key="1">
    <citation type="submission" date="2018-06" db="EMBL/GenBank/DDBJ databases">
        <title>Azoarcus communis strain SWub3 genome.</title>
        <authorList>
            <person name="Zorraquino Salvo V."/>
            <person name="Toubiana D."/>
            <person name="Blumwald E."/>
        </authorList>
    </citation>
    <scope>NUCLEOTIDE SEQUENCE [LARGE SCALE GENOMIC DNA]</scope>
    <source>
        <strain evidence="7 8">SWub3</strain>
    </source>
</reference>
<feature type="transmembrane region" description="Helical" evidence="6">
    <location>
        <begin position="345"/>
        <end position="368"/>
    </location>
</feature>
<evidence type="ECO:0000313" key="8">
    <source>
        <dbReference type="Proteomes" id="UP000248259"/>
    </source>
</evidence>
<comment type="subcellular location">
    <subcellularLocation>
        <location evidence="1">Membrane</location>
        <topology evidence="1">Multi-pass membrane protein</topology>
    </subcellularLocation>
</comment>
<name>A0A323UW68_9RHOO</name>
<evidence type="ECO:0000256" key="3">
    <source>
        <dbReference type="ARBA" id="ARBA00022989"/>
    </source>
</evidence>
<evidence type="ECO:0000256" key="5">
    <source>
        <dbReference type="SAM" id="MobiDB-lite"/>
    </source>
</evidence>
<dbReference type="InterPro" id="IPR011385">
    <property type="entry name" value="Site-sp_rcmbase"/>
</dbReference>
<dbReference type="AlphaFoldDB" id="A0A323UW68"/>
<organism evidence="7 8">
    <name type="scientific">Parazoarcus communis SWub3 = DSM 12120</name>
    <dbReference type="NCBI Taxonomy" id="1121029"/>
    <lineage>
        <taxon>Bacteria</taxon>
        <taxon>Pseudomonadati</taxon>
        <taxon>Pseudomonadota</taxon>
        <taxon>Betaproteobacteria</taxon>
        <taxon>Rhodocyclales</taxon>
        <taxon>Zoogloeaceae</taxon>
        <taxon>Parazoarcus</taxon>
    </lineage>
</organism>
<dbReference type="Pfam" id="PF10136">
    <property type="entry name" value="SpecificRecomb"/>
    <property type="match status" value="1"/>
</dbReference>
<dbReference type="InterPro" id="IPR023271">
    <property type="entry name" value="Aquaporin-like"/>
</dbReference>
<sequence>MEASLVKLVERSNQDGDPVALWVSLVDAIRPHRASQVTAATEAVRTLTHILARRDDLRKALQAAFLQLFIERKQVSLYVVSGILPSTGFFSETARRISDRILPEVIDTSYMKDLLSVIFHRSDDAQWVGAVADEVWGDLLQILLDHPGSAESETPCELPVALAEMLEALRMLSYHIAAIGLDPELVRVDPQLEEFESPFLAQNAEVVRYLKHYREWWCNPETPLEDEAQLTVMLDQCQEVLQRVRRRATRLGTSLTLTFKLERLRQHLVRTNALVELLRSMHGTRQVSRVVPQAIQLFKELVHAECRRNHLSDYWSKNVELLSLRMTESASKTGEHYITSTRDEYFGMLRSAALGGLIIAFMAAFKIILSRQGFAPLNELLSFCLNYGLGFALIHILGGTVATKQPAMTANAIAASISESRGKVRDMESLSDLIVRTIRSQLAAIAGNVGVAIPVAILLSLIIVSLTGSAFIDADKAGHLLQEVDPRGGALFFAAVAGVCLFLSGLIAAYYDNLSAYNRVPQRLLQLRWPRRLLGEVRTQKIAAYVENNLGALAGNFFFGFLLGGATALGVLFGLPLDIRHIAFSSAYVGYATVGLEFTIPLQALSLALGGVLLIGLVNLAVSFSLTLYVAMRARRITFAQGRALSASLLKRLSTRPQDFIIPPKNDAFPTDPSVAAAAENGSSPTESPRHEGSPH</sequence>
<feature type="transmembrane region" description="Helical" evidence="6">
    <location>
        <begin position="380"/>
        <end position="398"/>
    </location>
</feature>
<evidence type="ECO:0000256" key="2">
    <source>
        <dbReference type="ARBA" id="ARBA00022692"/>
    </source>
</evidence>
<dbReference type="GO" id="GO:0016020">
    <property type="term" value="C:membrane"/>
    <property type="evidence" value="ECO:0007669"/>
    <property type="project" value="UniProtKB-SubCell"/>
</dbReference>
<comment type="caution">
    <text evidence="7">The sequence shown here is derived from an EMBL/GenBank/DDBJ whole genome shotgun (WGS) entry which is preliminary data.</text>
</comment>
<evidence type="ECO:0000256" key="1">
    <source>
        <dbReference type="ARBA" id="ARBA00004141"/>
    </source>
</evidence>
<dbReference type="Gene3D" id="1.20.1080.10">
    <property type="entry name" value="Glycerol uptake facilitator protein"/>
    <property type="match status" value="1"/>
</dbReference>
<dbReference type="OrthoDB" id="5688397at2"/>
<keyword evidence="8" id="KW-1185">Reference proteome</keyword>
<accession>A0A323UW68</accession>